<accession>A0ABY4S4W9</accession>
<dbReference type="Pfam" id="PF07589">
    <property type="entry name" value="PEP-CTERM"/>
    <property type="match status" value="1"/>
</dbReference>
<keyword evidence="3" id="KW-1185">Reference proteome</keyword>
<dbReference type="Proteomes" id="UP001056201">
    <property type="component" value="Chromosome 1"/>
</dbReference>
<gene>
    <name evidence="2" type="ORF">MW290_13465</name>
</gene>
<proteinExistence type="predicted"/>
<protein>
    <submittedName>
        <fullName evidence="2">PEP-CTERM sorting domain-containing protein</fullName>
    </submittedName>
</protein>
<evidence type="ECO:0000313" key="3">
    <source>
        <dbReference type="Proteomes" id="UP001056201"/>
    </source>
</evidence>
<organism evidence="2 3">
    <name type="scientific">Aquincola tertiaricarbonis</name>
    <dbReference type="NCBI Taxonomy" id="391953"/>
    <lineage>
        <taxon>Bacteria</taxon>
        <taxon>Pseudomonadati</taxon>
        <taxon>Pseudomonadota</taxon>
        <taxon>Betaproteobacteria</taxon>
        <taxon>Burkholderiales</taxon>
        <taxon>Sphaerotilaceae</taxon>
        <taxon>Aquincola</taxon>
    </lineage>
</organism>
<dbReference type="EMBL" id="CP097635">
    <property type="protein sequence ID" value="URI06896.1"/>
    <property type="molecule type" value="Genomic_DNA"/>
</dbReference>
<reference evidence="2" key="1">
    <citation type="submission" date="2022-05" db="EMBL/GenBank/DDBJ databases">
        <title>An RpoN-dependent PEP-CTERM gene is involved in floc formation of an Aquincola tertiaricarbonis strain.</title>
        <authorList>
            <person name="Qiu D."/>
            <person name="Xia M."/>
        </authorList>
    </citation>
    <scope>NUCLEOTIDE SEQUENCE</scope>
    <source>
        <strain evidence="2">RN12</strain>
    </source>
</reference>
<sequence length="265" mass="27788">MKVTELQVFRDGDFNSWLQGQNVLLRDGFDNANPLLGPSFTGGDAATYTLVDASNPLTVREDSGQLLLDAALADLSTGASGGVGHSVRVRLNTNVTDANRGLPLSRSFGVVTNLSLDALPDRASQFGVRLSDSFSDASDMVELSLVQRASGYGILFRKQDFLHHTITELGFAALAAPTGATGLLLGLVHPLAGSNLVGAVYGYADGNGEMIGDLQAFTATATAFNGELHTRAELRATAAVPEPTTWALMLAGVGALAGARWRRRG</sequence>
<dbReference type="InterPro" id="IPR013424">
    <property type="entry name" value="Ice-binding_C"/>
</dbReference>
<evidence type="ECO:0000313" key="2">
    <source>
        <dbReference type="EMBL" id="URI06896.1"/>
    </source>
</evidence>
<dbReference type="NCBIfam" id="TIGR02595">
    <property type="entry name" value="PEP_CTERM"/>
    <property type="match status" value="1"/>
</dbReference>
<dbReference type="RefSeq" id="WP_250195161.1">
    <property type="nucleotide sequence ID" value="NZ_CP097635.1"/>
</dbReference>
<name>A0ABY4S4W9_AQUTE</name>
<evidence type="ECO:0000259" key="1">
    <source>
        <dbReference type="Pfam" id="PF07589"/>
    </source>
</evidence>
<feature type="domain" description="Ice-binding protein C-terminal" evidence="1">
    <location>
        <begin position="239"/>
        <end position="264"/>
    </location>
</feature>